<gene>
    <name evidence="1" type="ORF">HPB50_007719</name>
</gene>
<name>A0ACB7S7B5_HYAAI</name>
<accession>A0ACB7S7B5</accession>
<organism evidence="1 2">
    <name type="scientific">Hyalomma asiaticum</name>
    <name type="common">Tick</name>
    <dbReference type="NCBI Taxonomy" id="266040"/>
    <lineage>
        <taxon>Eukaryota</taxon>
        <taxon>Metazoa</taxon>
        <taxon>Ecdysozoa</taxon>
        <taxon>Arthropoda</taxon>
        <taxon>Chelicerata</taxon>
        <taxon>Arachnida</taxon>
        <taxon>Acari</taxon>
        <taxon>Parasitiformes</taxon>
        <taxon>Ixodida</taxon>
        <taxon>Ixodoidea</taxon>
        <taxon>Ixodidae</taxon>
        <taxon>Hyalomminae</taxon>
        <taxon>Hyalomma</taxon>
    </lineage>
</organism>
<dbReference type="Proteomes" id="UP000821845">
    <property type="component" value="Chromosome 5"/>
</dbReference>
<evidence type="ECO:0000313" key="2">
    <source>
        <dbReference type="Proteomes" id="UP000821845"/>
    </source>
</evidence>
<protein>
    <submittedName>
        <fullName evidence="1">Uncharacterized protein</fullName>
    </submittedName>
</protein>
<dbReference type="EMBL" id="CM023485">
    <property type="protein sequence ID" value="KAH6929967.1"/>
    <property type="molecule type" value="Genomic_DNA"/>
</dbReference>
<reference evidence="1" key="1">
    <citation type="submission" date="2020-05" db="EMBL/GenBank/DDBJ databases">
        <title>Large-scale comparative analyses of tick genomes elucidate their genetic diversity and vector capacities.</title>
        <authorList>
            <person name="Jia N."/>
            <person name="Wang J."/>
            <person name="Shi W."/>
            <person name="Du L."/>
            <person name="Sun Y."/>
            <person name="Zhan W."/>
            <person name="Jiang J."/>
            <person name="Wang Q."/>
            <person name="Zhang B."/>
            <person name="Ji P."/>
            <person name="Sakyi L.B."/>
            <person name="Cui X."/>
            <person name="Yuan T."/>
            <person name="Jiang B."/>
            <person name="Yang W."/>
            <person name="Lam T.T.-Y."/>
            <person name="Chang Q."/>
            <person name="Ding S."/>
            <person name="Wang X."/>
            <person name="Zhu J."/>
            <person name="Ruan X."/>
            <person name="Zhao L."/>
            <person name="Wei J."/>
            <person name="Que T."/>
            <person name="Du C."/>
            <person name="Cheng J."/>
            <person name="Dai P."/>
            <person name="Han X."/>
            <person name="Huang E."/>
            <person name="Gao Y."/>
            <person name="Liu J."/>
            <person name="Shao H."/>
            <person name="Ye R."/>
            <person name="Li L."/>
            <person name="Wei W."/>
            <person name="Wang X."/>
            <person name="Wang C."/>
            <person name="Yang T."/>
            <person name="Huo Q."/>
            <person name="Li W."/>
            <person name="Guo W."/>
            <person name="Chen H."/>
            <person name="Zhou L."/>
            <person name="Ni X."/>
            <person name="Tian J."/>
            <person name="Zhou Y."/>
            <person name="Sheng Y."/>
            <person name="Liu T."/>
            <person name="Pan Y."/>
            <person name="Xia L."/>
            <person name="Li J."/>
            <person name="Zhao F."/>
            <person name="Cao W."/>
        </authorList>
    </citation>
    <scope>NUCLEOTIDE SEQUENCE</scope>
    <source>
        <strain evidence="1">Hyas-2018</strain>
    </source>
</reference>
<sequence length="140" mass="15108">MEPNLGVAMRCTITYPHSSTVPARHKVPFRRFNTVAPFTAPRLSATFSPQLPSPKRCPHVRRLQPCLASSLLDRAPEDSAAGVFRQLPSRPRGHAPSVVVIPGSGAWAADFSDTVEDLASQGAELKKAQAGTKLLLQQTL</sequence>
<proteinExistence type="predicted"/>
<evidence type="ECO:0000313" key="1">
    <source>
        <dbReference type="EMBL" id="KAH6929967.1"/>
    </source>
</evidence>
<comment type="caution">
    <text evidence="1">The sequence shown here is derived from an EMBL/GenBank/DDBJ whole genome shotgun (WGS) entry which is preliminary data.</text>
</comment>
<keyword evidence="2" id="KW-1185">Reference proteome</keyword>